<dbReference type="AlphaFoldDB" id="A0A2U2J5X3"/>
<feature type="domain" description="TadE-like" evidence="2">
    <location>
        <begin position="21"/>
        <end position="63"/>
    </location>
</feature>
<name>A0A2U2J5X3_9SPHN</name>
<keyword evidence="4" id="KW-1185">Reference proteome</keyword>
<evidence type="ECO:0000313" key="4">
    <source>
        <dbReference type="Proteomes" id="UP000245916"/>
    </source>
</evidence>
<reference evidence="3 4" key="1">
    <citation type="submission" date="2018-05" db="EMBL/GenBank/DDBJ databases">
        <title>Genome of Sphingosinicella humi QZX222.</title>
        <authorList>
            <person name="Qiao Z."/>
            <person name="Wang G."/>
        </authorList>
    </citation>
    <scope>NUCLEOTIDE SEQUENCE [LARGE SCALE GENOMIC DNA]</scope>
    <source>
        <strain evidence="3 4">QZX222</strain>
    </source>
</reference>
<keyword evidence="1" id="KW-0812">Transmembrane</keyword>
<evidence type="ECO:0000313" key="3">
    <source>
        <dbReference type="EMBL" id="PWG03734.1"/>
    </source>
</evidence>
<dbReference type="EMBL" id="QFFF01000001">
    <property type="protein sequence ID" value="PWG03734.1"/>
    <property type="molecule type" value="Genomic_DNA"/>
</dbReference>
<dbReference type="Pfam" id="PF07811">
    <property type="entry name" value="TadE"/>
    <property type="match status" value="1"/>
</dbReference>
<dbReference type="OrthoDB" id="7356451at2"/>
<evidence type="ECO:0000259" key="2">
    <source>
        <dbReference type="Pfam" id="PF07811"/>
    </source>
</evidence>
<feature type="transmembrane region" description="Helical" evidence="1">
    <location>
        <begin position="21"/>
        <end position="42"/>
    </location>
</feature>
<gene>
    <name evidence="3" type="ORF">DF286_13250</name>
</gene>
<sequence>MISRLRILVRGLRRLHACRGGSAAVEAAFLLPLFMLALLGTFEMARVGWAQSTLNFAVQEAARCSAVRQDLCGTPARTAEFAAQKASGLRVSPEAFSVSVQSCGTEVRATVEHKLILYRVFPSGPTLTAEFCRP</sequence>
<organism evidence="3 4">
    <name type="scientific">Allosphingosinicella humi</name>
    <dbReference type="NCBI Taxonomy" id="2068657"/>
    <lineage>
        <taxon>Bacteria</taxon>
        <taxon>Pseudomonadati</taxon>
        <taxon>Pseudomonadota</taxon>
        <taxon>Alphaproteobacteria</taxon>
        <taxon>Sphingomonadales</taxon>
        <taxon>Sphingomonadaceae</taxon>
        <taxon>Allosphingosinicella</taxon>
    </lineage>
</organism>
<protein>
    <submittedName>
        <fullName evidence="3">Pilus assembly protein TadE</fullName>
    </submittedName>
</protein>
<keyword evidence="1" id="KW-0472">Membrane</keyword>
<accession>A0A2U2J5X3</accession>
<dbReference type="Proteomes" id="UP000245916">
    <property type="component" value="Unassembled WGS sequence"/>
</dbReference>
<keyword evidence="1" id="KW-1133">Transmembrane helix</keyword>
<comment type="caution">
    <text evidence="3">The sequence shown here is derived from an EMBL/GenBank/DDBJ whole genome shotgun (WGS) entry which is preliminary data.</text>
</comment>
<dbReference type="InterPro" id="IPR012495">
    <property type="entry name" value="TadE-like_dom"/>
</dbReference>
<evidence type="ECO:0000256" key="1">
    <source>
        <dbReference type="SAM" id="Phobius"/>
    </source>
</evidence>
<dbReference type="RefSeq" id="WP_109271873.1">
    <property type="nucleotide sequence ID" value="NZ_QFFF01000001.1"/>
</dbReference>
<proteinExistence type="predicted"/>